<sequence length="971" mass="106968">MANLFSLVLMVCGSLSIIVFLIDSNLWINLYTGLIFWAVAFFNAALEFWQVYSSAKTLEGFLSLVPSTTLVLREGQLKDISAALLVVGDLIILKTGNKVPADARIIWSDNVRVDNSSLTGESEPQERNSACSDTDALEANNLLFSGTIMVSGEAVGLVVRVGPDTVIGRLAKYAVTEPKRPSQLEHEMTIFIRRLVAAALLFGILALILGFSLGLHVTDVIDAAVGIFVSFLPQGLPATMTILLTSAAKRMAARNVLVKELRSVETLGAMTLLATDKTGTLTQNKMAVVGGWIYGHIFNNVEEMDTSVGRIAEFLDSVSLCTSCKLDETEGGHDIEERSIFGDATEVGILRYVGKYRNLDQIFTEHPKEVELPFNSTTKWHAIVSFVEGQNRVILKGAPERVLEKCSRFRRDGEYVAIDDAFKDEFNRKYEYFAGNGLRILAVATKDLPSDQFPQGFKFEKDPLNFPLDNLDFLGFVCLRDPPKAGVQWAIGRLRDAGISVVMVTGDHPFTAEAISRQVGIISCADVFRRPPSETDISQRPSVRAAVIHGEDVDSMTKSDWRRVSHLHEIVFARTAPRHKLEIVKQFQAAGHIVAVSGDGVNDSPALRKANLGISMNKTASDVSKDAAHMILLDDNFVSIVAGVFEGRLIFENIKKSIRYTLTHITAEVTALLVYALLIIPPPLSPILLIFIDVFAELGPAVSFAGEPPEYDLMAVPPRQEVKTVIPIERRVGRFLRSWKVPSVLEKALVKTAKAFYLPNKGEGLIDTDLIIWSFLEGGIIVALGAWGAYVVTLAVELVPFGILYRSYLTYFADNSPALTLTDGTVASAEDQTVILGRLQAAYFQAILIAQWFNVFVQKHRYRYPWGKDLFVNRMTYIGIFCAMVVCAIVVYIPAINEVFQTNIPPALALAPPFVAGITLVLYEFVRRSLRHRGKFGGIPSPAVLIKPDTMGAEKAPPIPRSRELSVMERP</sequence>
<dbReference type="FunFam" id="3.40.50.1000:FF:000083">
    <property type="entry name" value="Sodium/potassium-transporting ATPase subunit alpha"/>
    <property type="match status" value="1"/>
</dbReference>
<dbReference type="InterPro" id="IPR050510">
    <property type="entry name" value="Cation_transp_ATPase_P-type"/>
</dbReference>
<dbReference type="InterPro" id="IPR018303">
    <property type="entry name" value="ATPase_P-typ_P_site"/>
</dbReference>
<feature type="transmembrane region" description="Helical" evidence="10">
    <location>
        <begin position="877"/>
        <end position="895"/>
    </location>
</feature>
<dbReference type="Gene3D" id="2.70.150.10">
    <property type="entry name" value="Calcium-transporting ATPase, cytoplasmic transduction domain A"/>
    <property type="match status" value="1"/>
</dbReference>
<dbReference type="GO" id="GO:1990573">
    <property type="term" value="P:potassium ion import across plasma membrane"/>
    <property type="evidence" value="ECO:0007669"/>
    <property type="project" value="TreeGrafter"/>
</dbReference>
<dbReference type="GO" id="GO:0016887">
    <property type="term" value="F:ATP hydrolysis activity"/>
    <property type="evidence" value="ECO:0007669"/>
    <property type="project" value="InterPro"/>
</dbReference>
<dbReference type="GO" id="GO:0005886">
    <property type="term" value="C:plasma membrane"/>
    <property type="evidence" value="ECO:0007669"/>
    <property type="project" value="UniProtKB-SubCell"/>
</dbReference>
<comment type="caution">
    <text evidence="13">The sequence shown here is derived from an EMBL/GenBank/DDBJ whole genome shotgun (WGS) entry which is preliminary data.</text>
</comment>
<dbReference type="SUPFAM" id="SSF56784">
    <property type="entry name" value="HAD-like"/>
    <property type="match status" value="1"/>
</dbReference>
<dbReference type="SUPFAM" id="SSF81653">
    <property type="entry name" value="Calcium ATPase, transduction domain A"/>
    <property type="match status" value="1"/>
</dbReference>
<dbReference type="Pfam" id="PF00689">
    <property type="entry name" value="Cation_ATPase_C"/>
    <property type="match status" value="1"/>
</dbReference>
<dbReference type="InterPro" id="IPR059000">
    <property type="entry name" value="ATPase_P-type_domA"/>
</dbReference>
<dbReference type="PRINTS" id="PR00119">
    <property type="entry name" value="CATATPASE"/>
</dbReference>
<dbReference type="GO" id="GO:1902600">
    <property type="term" value="P:proton transmembrane transport"/>
    <property type="evidence" value="ECO:0007669"/>
    <property type="project" value="TreeGrafter"/>
</dbReference>
<accession>A0A2H9TMP6</accession>
<keyword evidence="14" id="KW-1185">Reference proteome</keyword>
<organism evidence="13 14">
    <name type="scientific">Paramicrosporidium saccamoebae</name>
    <dbReference type="NCBI Taxonomy" id="1246581"/>
    <lineage>
        <taxon>Eukaryota</taxon>
        <taxon>Fungi</taxon>
        <taxon>Fungi incertae sedis</taxon>
        <taxon>Cryptomycota</taxon>
        <taxon>Cryptomycota incertae sedis</taxon>
        <taxon>Paramicrosporidium</taxon>
    </lineage>
</organism>
<keyword evidence="6" id="KW-1278">Translocase</keyword>
<evidence type="ECO:0000256" key="7">
    <source>
        <dbReference type="ARBA" id="ARBA00022989"/>
    </source>
</evidence>
<reference evidence="13 14" key="1">
    <citation type="submission" date="2016-10" db="EMBL/GenBank/DDBJ databases">
        <title>The genome of Paramicrosporidium saccamoebae is the missing link in understanding Cryptomycota and Microsporidia evolution.</title>
        <authorList>
            <person name="Quandt C.A."/>
            <person name="Beaudet D."/>
            <person name="Corsaro D."/>
            <person name="Michel R."/>
            <person name="Corradi N."/>
            <person name="James T."/>
        </authorList>
    </citation>
    <scope>NUCLEOTIDE SEQUENCE [LARGE SCALE GENOMIC DNA]</scope>
    <source>
        <strain evidence="13 14">KSL3</strain>
    </source>
</reference>
<feature type="transmembrane region" description="Helical" evidence="10">
    <location>
        <begin position="223"/>
        <end position="244"/>
    </location>
</feature>
<dbReference type="SUPFAM" id="SSF81665">
    <property type="entry name" value="Calcium ATPase, transmembrane domain M"/>
    <property type="match status" value="1"/>
</dbReference>
<dbReference type="PRINTS" id="PR00121">
    <property type="entry name" value="NAKATPASE"/>
</dbReference>
<evidence type="ECO:0000259" key="12">
    <source>
        <dbReference type="Pfam" id="PF00689"/>
    </source>
</evidence>
<dbReference type="GO" id="GO:0036376">
    <property type="term" value="P:sodium ion export across plasma membrane"/>
    <property type="evidence" value="ECO:0007669"/>
    <property type="project" value="TreeGrafter"/>
</dbReference>
<gene>
    <name evidence="13" type="ORF">PSACC_01130</name>
</gene>
<dbReference type="Gene3D" id="3.40.1110.10">
    <property type="entry name" value="Calcium-transporting ATPase, cytoplasmic domain N"/>
    <property type="match status" value="1"/>
</dbReference>
<dbReference type="InterPro" id="IPR008250">
    <property type="entry name" value="ATPase_P-typ_transduc_dom_A_sf"/>
</dbReference>
<dbReference type="Proteomes" id="UP000240830">
    <property type="component" value="Unassembled WGS sequence"/>
</dbReference>
<dbReference type="Gene3D" id="1.20.1110.10">
    <property type="entry name" value="Calcium-transporting ATPase, transmembrane domain"/>
    <property type="match status" value="2"/>
</dbReference>
<keyword evidence="4" id="KW-0547">Nucleotide-binding</keyword>
<dbReference type="PANTHER" id="PTHR43294">
    <property type="entry name" value="SODIUM/POTASSIUM-TRANSPORTING ATPASE SUBUNIT ALPHA"/>
    <property type="match status" value="1"/>
</dbReference>
<evidence type="ECO:0000256" key="4">
    <source>
        <dbReference type="ARBA" id="ARBA00022741"/>
    </source>
</evidence>
<dbReference type="NCBIfam" id="TIGR01494">
    <property type="entry name" value="ATPase_P-type"/>
    <property type="match status" value="2"/>
</dbReference>
<evidence type="ECO:0000256" key="1">
    <source>
        <dbReference type="ARBA" id="ARBA00004651"/>
    </source>
</evidence>
<dbReference type="SFLD" id="SFLDF00027">
    <property type="entry name" value="p-type_atpase"/>
    <property type="match status" value="1"/>
</dbReference>
<comment type="subcellular location">
    <subcellularLocation>
        <location evidence="1">Cell membrane</location>
        <topology evidence="1">Multi-pass membrane protein</topology>
    </subcellularLocation>
</comment>
<keyword evidence="8 10" id="KW-0472">Membrane</keyword>
<dbReference type="InterPro" id="IPR044492">
    <property type="entry name" value="P_typ_ATPase_HD_dom"/>
</dbReference>
<feature type="region of interest" description="Disordered" evidence="9">
    <location>
        <begin position="951"/>
        <end position="971"/>
    </location>
</feature>
<name>A0A2H9TMP6_9FUNG</name>
<feature type="domain" description="P-type ATPase A" evidence="11">
    <location>
        <begin position="64"/>
        <end position="172"/>
    </location>
</feature>
<evidence type="ECO:0000256" key="6">
    <source>
        <dbReference type="ARBA" id="ARBA00022967"/>
    </source>
</evidence>
<dbReference type="GO" id="GO:0030007">
    <property type="term" value="P:intracellular potassium ion homeostasis"/>
    <property type="evidence" value="ECO:0007669"/>
    <property type="project" value="TreeGrafter"/>
</dbReference>
<feature type="transmembrane region" description="Helical" evidence="10">
    <location>
        <begin position="26"/>
        <end position="46"/>
    </location>
</feature>
<evidence type="ECO:0000313" key="13">
    <source>
        <dbReference type="EMBL" id="PJF19048.1"/>
    </source>
</evidence>
<evidence type="ECO:0000256" key="2">
    <source>
        <dbReference type="ARBA" id="ARBA00022475"/>
    </source>
</evidence>
<feature type="transmembrane region" description="Helical" evidence="10">
    <location>
        <begin position="195"/>
        <end position="217"/>
    </location>
</feature>
<evidence type="ECO:0000256" key="9">
    <source>
        <dbReference type="SAM" id="MobiDB-lite"/>
    </source>
</evidence>
<keyword evidence="5" id="KW-0067">ATP-binding</keyword>
<dbReference type="SUPFAM" id="SSF81660">
    <property type="entry name" value="Metal cation-transporting ATPase, ATP-binding domain N"/>
    <property type="match status" value="1"/>
</dbReference>
<feature type="transmembrane region" description="Helical" evidence="10">
    <location>
        <begin position="658"/>
        <end position="680"/>
    </location>
</feature>
<evidence type="ECO:0000256" key="10">
    <source>
        <dbReference type="SAM" id="Phobius"/>
    </source>
</evidence>
<dbReference type="Gene3D" id="3.40.50.1000">
    <property type="entry name" value="HAD superfamily/HAD-like"/>
    <property type="match status" value="1"/>
</dbReference>
<protein>
    <submittedName>
        <fullName evidence="13">HAD-like domain-containing protein</fullName>
    </submittedName>
</protein>
<keyword evidence="7 10" id="KW-1133">Transmembrane helix</keyword>
<dbReference type="Pfam" id="PF00122">
    <property type="entry name" value="E1-E2_ATPase"/>
    <property type="match status" value="1"/>
</dbReference>
<dbReference type="PROSITE" id="PS00154">
    <property type="entry name" value="ATPASE_E1_E2"/>
    <property type="match status" value="1"/>
</dbReference>
<dbReference type="InterPro" id="IPR023214">
    <property type="entry name" value="HAD_sf"/>
</dbReference>
<dbReference type="EMBL" id="MTSL01000084">
    <property type="protein sequence ID" value="PJF19048.1"/>
    <property type="molecule type" value="Genomic_DNA"/>
</dbReference>
<dbReference type="AlphaFoldDB" id="A0A2H9TMP6"/>
<dbReference type="Pfam" id="PF13246">
    <property type="entry name" value="Cation_ATPase"/>
    <property type="match status" value="1"/>
</dbReference>
<dbReference type="InterPro" id="IPR023298">
    <property type="entry name" value="ATPase_P-typ_TM_dom_sf"/>
</dbReference>
<dbReference type="PANTHER" id="PTHR43294:SF21">
    <property type="entry name" value="CATION TRANSPORTING ATPASE"/>
    <property type="match status" value="1"/>
</dbReference>
<evidence type="ECO:0000256" key="8">
    <source>
        <dbReference type="ARBA" id="ARBA00023136"/>
    </source>
</evidence>
<dbReference type="InterPro" id="IPR023299">
    <property type="entry name" value="ATPase_P-typ_cyto_dom_N"/>
</dbReference>
<dbReference type="SFLD" id="SFLDG00002">
    <property type="entry name" value="C1.7:_P-type_atpase_like"/>
    <property type="match status" value="1"/>
</dbReference>
<dbReference type="InterPro" id="IPR006068">
    <property type="entry name" value="ATPase_P-typ_cation-transptr_C"/>
</dbReference>
<evidence type="ECO:0000313" key="14">
    <source>
        <dbReference type="Proteomes" id="UP000240830"/>
    </source>
</evidence>
<dbReference type="GO" id="GO:0005524">
    <property type="term" value="F:ATP binding"/>
    <property type="evidence" value="ECO:0007669"/>
    <property type="project" value="UniProtKB-KW"/>
</dbReference>
<keyword evidence="3 10" id="KW-0812">Transmembrane</keyword>
<dbReference type="GO" id="GO:0005391">
    <property type="term" value="F:P-type sodium:potassium-exchanging transporter activity"/>
    <property type="evidence" value="ECO:0007669"/>
    <property type="project" value="TreeGrafter"/>
</dbReference>
<evidence type="ECO:0000256" key="5">
    <source>
        <dbReference type="ARBA" id="ARBA00022840"/>
    </source>
</evidence>
<feature type="transmembrane region" description="Helical" evidence="10">
    <location>
        <begin position="907"/>
        <end position="926"/>
    </location>
</feature>
<dbReference type="STRING" id="1246581.A0A2H9TMP6"/>
<evidence type="ECO:0000256" key="3">
    <source>
        <dbReference type="ARBA" id="ARBA00022692"/>
    </source>
</evidence>
<proteinExistence type="predicted"/>
<dbReference type="GO" id="GO:0006883">
    <property type="term" value="P:intracellular sodium ion homeostasis"/>
    <property type="evidence" value="ECO:0007669"/>
    <property type="project" value="TreeGrafter"/>
</dbReference>
<dbReference type="SFLD" id="SFLDS00003">
    <property type="entry name" value="Haloacid_Dehalogenase"/>
    <property type="match status" value="1"/>
</dbReference>
<feature type="domain" description="Cation-transporting P-type ATPase C-terminal" evidence="12">
    <location>
        <begin position="760"/>
        <end position="927"/>
    </location>
</feature>
<dbReference type="InterPro" id="IPR036412">
    <property type="entry name" value="HAD-like_sf"/>
</dbReference>
<dbReference type="InterPro" id="IPR001757">
    <property type="entry name" value="P_typ_ATPase"/>
</dbReference>
<feature type="compositionally biased region" description="Basic and acidic residues" evidence="9">
    <location>
        <begin position="961"/>
        <end position="971"/>
    </location>
</feature>
<evidence type="ECO:0000259" key="11">
    <source>
        <dbReference type="Pfam" id="PF00122"/>
    </source>
</evidence>
<keyword evidence="2" id="KW-1003">Cell membrane</keyword>
<dbReference type="OrthoDB" id="158672at2759"/>